<gene>
    <name evidence="2" type="ORF">Sliba_80300</name>
</gene>
<comment type="caution">
    <text evidence="2">The sequence shown here is derived from an EMBL/GenBank/DDBJ whole genome shotgun (WGS) entry which is preliminary data.</text>
</comment>
<dbReference type="EMBL" id="BLIP01000005">
    <property type="protein sequence ID" value="GFE27577.1"/>
    <property type="molecule type" value="Genomic_DNA"/>
</dbReference>
<proteinExistence type="predicted"/>
<reference evidence="2 3" key="1">
    <citation type="submission" date="2019-12" db="EMBL/GenBank/DDBJ databases">
        <title>Whole genome shotgun sequence of Streptomyces libani subsp. libani NBRC 13452.</title>
        <authorList>
            <person name="Ichikawa N."/>
            <person name="Kimura A."/>
            <person name="Kitahashi Y."/>
            <person name="Komaki H."/>
            <person name="Tamura T."/>
        </authorList>
    </citation>
    <scope>NUCLEOTIDE SEQUENCE [LARGE SCALE GENOMIC DNA]</scope>
    <source>
        <strain evidence="2 3">NBRC 13452</strain>
    </source>
</reference>
<feature type="compositionally biased region" description="Basic and acidic residues" evidence="1">
    <location>
        <begin position="11"/>
        <end position="34"/>
    </location>
</feature>
<dbReference type="Proteomes" id="UP000429552">
    <property type="component" value="Unassembled WGS sequence"/>
</dbReference>
<accession>A0A640TVA0</accession>
<dbReference type="AlphaFoldDB" id="A0A640TVA0"/>
<sequence>MVIGLAPGQEHGQREEQANRAETVVKRPAEDRATYDLSSRSAEGHPAQIRETLDSAPRPY</sequence>
<feature type="region of interest" description="Disordered" evidence="1">
    <location>
        <begin position="1"/>
        <end position="60"/>
    </location>
</feature>
<evidence type="ECO:0000313" key="2">
    <source>
        <dbReference type="EMBL" id="GFE27577.1"/>
    </source>
</evidence>
<name>A0A640TVA0_STRNI</name>
<evidence type="ECO:0000256" key="1">
    <source>
        <dbReference type="SAM" id="MobiDB-lite"/>
    </source>
</evidence>
<protein>
    <submittedName>
        <fullName evidence="2">Uncharacterized protein</fullName>
    </submittedName>
</protein>
<organism evidence="2 3">
    <name type="scientific">Streptomyces nigrescens</name>
    <dbReference type="NCBI Taxonomy" id="1920"/>
    <lineage>
        <taxon>Bacteria</taxon>
        <taxon>Bacillati</taxon>
        <taxon>Actinomycetota</taxon>
        <taxon>Actinomycetes</taxon>
        <taxon>Kitasatosporales</taxon>
        <taxon>Streptomycetaceae</taxon>
        <taxon>Streptomyces</taxon>
    </lineage>
</organism>
<evidence type="ECO:0000313" key="3">
    <source>
        <dbReference type="Proteomes" id="UP000429552"/>
    </source>
</evidence>